<dbReference type="SUPFAM" id="SSF53098">
    <property type="entry name" value="Ribonuclease H-like"/>
    <property type="match status" value="1"/>
</dbReference>
<dbReference type="GO" id="GO:0003676">
    <property type="term" value="F:nucleic acid binding"/>
    <property type="evidence" value="ECO:0007669"/>
    <property type="project" value="InterPro"/>
</dbReference>
<comment type="subcellular location">
    <subcellularLocation>
        <location evidence="6">Cytoplasm</location>
    </subcellularLocation>
</comment>
<dbReference type="InterPro" id="IPR036397">
    <property type="entry name" value="RNaseH_sf"/>
</dbReference>
<evidence type="ECO:0000256" key="2">
    <source>
        <dbReference type="ARBA" id="ARBA00022694"/>
    </source>
</evidence>
<keyword evidence="1 6" id="KW-0963">Cytoplasm</keyword>
<sequence>MKMITTTDELARACALLEQSDYITIDTEFLRETTFWPKLCVIQMASPDDAVIVDALADGLDLTPFFDLMRNEAVTKVFHAARQDIEIIYHLGGFVPSPVFDSQVAAMVCGFGDSVSYDQLVQKVTGTSIDKSSRFTDWSRRPLTEKQLAYALADVTHLRNVYRYLIKRLDEQGRAHWVEDEMKTLTSEETYRSDPAKAWQRLKLRIKKPRDLAILKELAAWREAEAQGRDIPRSRVLKDDAIYEISVQHPTTAAALGQLRTIPKGFERSRHADGILQAVKRAMDVPEDDLPSLPKGRPAPDGSGAAVDLLKVLLKMTSENSGVAPKIIATVEDLEKIAADDEAEVAALKGWRRELFGEPALRLKRGEVALAFNGRQVTLCEQGEPVERIVTSRKSSNRRTRPPRTKQTDTKANSDA</sequence>
<evidence type="ECO:0000256" key="5">
    <source>
        <dbReference type="ARBA" id="ARBA00022839"/>
    </source>
</evidence>
<dbReference type="Pfam" id="PF00570">
    <property type="entry name" value="HRDC"/>
    <property type="match status" value="1"/>
</dbReference>
<dbReference type="SMART" id="SM00341">
    <property type="entry name" value="HRDC"/>
    <property type="match status" value="1"/>
</dbReference>
<dbReference type="GO" id="GO:0008408">
    <property type="term" value="F:3'-5' exonuclease activity"/>
    <property type="evidence" value="ECO:0007669"/>
    <property type="project" value="InterPro"/>
</dbReference>
<keyword evidence="3 6" id="KW-0540">Nuclease</keyword>
<dbReference type="Gene3D" id="1.10.150.80">
    <property type="entry name" value="HRDC domain"/>
    <property type="match status" value="1"/>
</dbReference>
<comment type="catalytic activity">
    <reaction evidence="6">
        <text>Exonucleolytic cleavage that removes extra residues from the 3'-terminus of tRNA to produce 5'-mononucleotides.</text>
        <dbReference type="EC" id="3.1.13.5"/>
    </reaction>
</comment>
<evidence type="ECO:0000259" key="8">
    <source>
        <dbReference type="PROSITE" id="PS50967"/>
    </source>
</evidence>
<evidence type="ECO:0000256" key="6">
    <source>
        <dbReference type="HAMAP-Rule" id="MF_01899"/>
    </source>
</evidence>
<dbReference type="InterPro" id="IPR010997">
    <property type="entry name" value="HRDC-like_sf"/>
</dbReference>
<dbReference type="InterPro" id="IPR006292">
    <property type="entry name" value="RNase_D"/>
</dbReference>
<dbReference type="NCBIfam" id="TIGR01388">
    <property type="entry name" value="rnd"/>
    <property type="match status" value="1"/>
</dbReference>
<reference evidence="9 10" key="1">
    <citation type="submission" date="2016-03" db="EMBL/GenBank/DDBJ databases">
        <title>Genome sequence of Nesiotobacter sp. nov., a moderately halophilic alphaproteobacterium isolated from the Yellow Sea, China.</title>
        <authorList>
            <person name="Zhang G."/>
            <person name="Zhang R."/>
        </authorList>
    </citation>
    <scope>NUCLEOTIDE SEQUENCE [LARGE SCALE GENOMIC DNA]</scope>
    <source>
        <strain evidence="9 10">WB1-6</strain>
    </source>
</reference>
<dbReference type="GO" id="GO:0042780">
    <property type="term" value="P:tRNA 3'-end processing"/>
    <property type="evidence" value="ECO:0007669"/>
    <property type="project" value="UniProtKB-UniRule"/>
</dbReference>
<evidence type="ECO:0000313" key="10">
    <source>
        <dbReference type="Proteomes" id="UP000185783"/>
    </source>
</evidence>
<dbReference type="AlphaFoldDB" id="A0A1U7JE98"/>
<dbReference type="Pfam" id="PF01612">
    <property type="entry name" value="DNA_pol_A_exo1"/>
    <property type="match status" value="1"/>
</dbReference>
<dbReference type="InterPro" id="IPR044876">
    <property type="entry name" value="HRDC_dom_sf"/>
</dbReference>
<comment type="function">
    <text evidence="6">Exonuclease involved in the 3' processing of various precursor tRNAs. Initiates hydrolysis at the 3'-terminus of an RNA molecule and releases 5'-mononucleotides.</text>
</comment>
<evidence type="ECO:0000256" key="1">
    <source>
        <dbReference type="ARBA" id="ARBA00022490"/>
    </source>
</evidence>
<evidence type="ECO:0000256" key="7">
    <source>
        <dbReference type="SAM" id="MobiDB-lite"/>
    </source>
</evidence>
<comment type="similarity">
    <text evidence="6">Belongs to the RNase D family.</text>
</comment>
<dbReference type="CDD" id="cd06142">
    <property type="entry name" value="RNaseD_exo"/>
    <property type="match status" value="1"/>
</dbReference>
<evidence type="ECO:0000313" key="9">
    <source>
        <dbReference type="EMBL" id="OKL42971.1"/>
    </source>
</evidence>
<dbReference type="STRING" id="197461.A3843_14570"/>
<dbReference type="InterPro" id="IPR012337">
    <property type="entry name" value="RNaseH-like_sf"/>
</dbReference>
<keyword evidence="2 6" id="KW-0819">tRNA processing</keyword>
<dbReference type="HAMAP" id="MF_01899">
    <property type="entry name" value="RNase_D"/>
    <property type="match status" value="1"/>
</dbReference>
<keyword evidence="10" id="KW-1185">Reference proteome</keyword>
<dbReference type="InterPro" id="IPR002121">
    <property type="entry name" value="HRDC_dom"/>
</dbReference>
<keyword evidence="5 6" id="KW-0269">Exonuclease</keyword>
<evidence type="ECO:0000256" key="4">
    <source>
        <dbReference type="ARBA" id="ARBA00022801"/>
    </source>
</evidence>
<feature type="compositionally biased region" description="Basic residues" evidence="7">
    <location>
        <begin position="395"/>
        <end position="404"/>
    </location>
</feature>
<dbReference type="InterPro" id="IPR002562">
    <property type="entry name" value="3'-5'_exonuclease_dom"/>
</dbReference>
<dbReference type="EMBL" id="LVVZ01000022">
    <property type="protein sequence ID" value="OKL42971.1"/>
    <property type="molecule type" value="Genomic_DNA"/>
</dbReference>
<evidence type="ECO:0000256" key="3">
    <source>
        <dbReference type="ARBA" id="ARBA00022722"/>
    </source>
</evidence>
<dbReference type="Proteomes" id="UP000185783">
    <property type="component" value="Unassembled WGS sequence"/>
</dbReference>
<dbReference type="GO" id="GO:0000166">
    <property type="term" value="F:nucleotide binding"/>
    <property type="evidence" value="ECO:0007669"/>
    <property type="project" value="InterPro"/>
</dbReference>
<dbReference type="GO" id="GO:0033890">
    <property type="term" value="F:ribonuclease D activity"/>
    <property type="evidence" value="ECO:0007669"/>
    <property type="project" value="UniProtKB-UniRule"/>
</dbReference>
<comment type="cofactor">
    <cofactor evidence="6">
        <name>a divalent metal cation</name>
        <dbReference type="ChEBI" id="CHEBI:60240"/>
    </cofactor>
</comment>
<organism evidence="9 10">
    <name type="scientific">Pseudovibrio exalbescens</name>
    <dbReference type="NCBI Taxonomy" id="197461"/>
    <lineage>
        <taxon>Bacteria</taxon>
        <taxon>Pseudomonadati</taxon>
        <taxon>Pseudomonadota</taxon>
        <taxon>Alphaproteobacteria</taxon>
        <taxon>Hyphomicrobiales</taxon>
        <taxon>Stappiaceae</taxon>
        <taxon>Pseudovibrio</taxon>
    </lineage>
</organism>
<feature type="domain" description="HRDC" evidence="8">
    <location>
        <begin position="208"/>
        <end position="289"/>
    </location>
</feature>
<keyword evidence="4 6" id="KW-0378">Hydrolase</keyword>
<protein>
    <recommendedName>
        <fullName evidence="6">Ribonuclease D</fullName>
        <shortName evidence="6">RNase D</shortName>
        <ecNumber evidence="6">3.1.13.5</ecNumber>
    </recommendedName>
</protein>
<dbReference type="PANTHER" id="PTHR47649:SF1">
    <property type="entry name" value="RIBONUCLEASE D"/>
    <property type="match status" value="1"/>
</dbReference>
<dbReference type="SUPFAM" id="SSF47819">
    <property type="entry name" value="HRDC-like"/>
    <property type="match status" value="2"/>
</dbReference>
<dbReference type="SMART" id="SM00474">
    <property type="entry name" value="35EXOc"/>
    <property type="match status" value="1"/>
</dbReference>
<comment type="caution">
    <text evidence="9">The sequence shown here is derived from an EMBL/GenBank/DDBJ whole genome shotgun (WGS) entry which is preliminary data.</text>
</comment>
<dbReference type="InterPro" id="IPR051086">
    <property type="entry name" value="RNase_D-like"/>
</dbReference>
<feature type="compositionally biased region" description="Basic and acidic residues" evidence="7">
    <location>
        <begin position="406"/>
        <end position="416"/>
    </location>
</feature>
<dbReference type="PANTHER" id="PTHR47649">
    <property type="entry name" value="RIBONUCLEASE D"/>
    <property type="match status" value="1"/>
</dbReference>
<dbReference type="PROSITE" id="PS50967">
    <property type="entry name" value="HRDC"/>
    <property type="match status" value="1"/>
</dbReference>
<dbReference type="Gene3D" id="3.30.420.10">
    <property type="entry name" value="Ribonuclease H-like superfamily/Ribonuclease H"/>
    <property type="match status" value="1"/>
</dbReference>
<accession>A0A1U7JE98</accession>
<dbReference type="GO" id="GO:0005737">
    <property type="term" value="C:cytoplasm"/>
    <property type="evidence" value="ECO:0007669"/>
    <property type="project" value="UniProtKB-SubCell"/>
</dbReference>
<proteinExistence type="inferred from homology"/>
<dbReference type="EC" id="3.1.13.5" evidence="6"/>
<feature type="region of interest" description="Disordered" evidence="7">
    <location>
        <begin position="388"/>
        <end position="416"/>
    </location>
</feature>
<name>A0A1U7JE98_9HYPH</name>
<gene>
    <name evidence="6" type="primary">rnd</name>
    <name evidence="9" type="ORF">A3843_14570</name>
</gene>